<keyword evidence="2" id="KW-1185">Reference proteome</keyword>
<comment type="caution">
    <text evidence="1">The sequence shown here is derived from an EMBL/GenBank/DDBJ whole genome shotgun (WGS) entry which is preliminary data.</text>
</comment>
<sequence length="162" mass="19423">MFKQAIDTIKSIRVEKTSINFPGISLELGMKQKEQITPQYLRELYKIHYTLSRFYFLYQGRQMHFEEPDELILSMNDEAIVTYRKLSDDLLDSEYFLILTSEERTKIRESFDYVNMWDTYLDASDQNYVEADDIEPYVLELLNLYEKITKQIEDIEIELGNK</sequence>
<dbReference type="EMBL" id="JAUSTU010000034">
    <property type="protein sequence ID" value="MDQ0157664.1"/>
    <property type="molecule type" value="Genomic_DNA"/>
</dbReference>
<protein>
    <submittedName>
        <fullName evidence="1">Uncharacterized protein</fullName>
    </submittedName>
</protein>
<evidence type="ECO:0000313" key="2">
    <source>
        <dbReference type="Proteomes" id="UP001231362"/>
    </source>
</evidence>
<organism evidence="1 2">
    <name type="scientific">Anoxybacillus andreesenii</name>
    <dbReference type="NCBI Taxonomy" id="1325932"/>
    <lineage>
        <taxon>Bacteria</taxon>
        <taxon>Bacillati</taxon>
        <taxon>Bacillota</taxon>
        <taxon>Bacilli</taxon>
        <taxon>Bacillales</taxon>
        <taxon>Anoxybacillaceae</taxon>
        <taxon>Anoxybacillus</taxon>
    </lineage>
</organism>
<reference evidence="1 2" key="1">
    <citation type="submission" date="2023-07" db="EMBL/GenBank/DDBJ databases">
        <title>Genomic Encyclopedia of Type Strains, Phase IV (KMG-IV): sequencing the most valuable type-strain genomes for metagenomic binning, comparative biology and taxonomic classification.</title>
        <authorList>
            <person name="Goeker M."/>
        </authorList>
    </citation>
    <scope>NUCLEOTIDE SEQUENCE [LARGE SCALE GENOMIC DNA]</scope>
    <source>
        <strain evidence="1 2">DSM 23948</strain>
    </source>
</reference>
<accession>A0ABT9V9R1</accession>
<proteinExistence type="predicted"/>
<dbReference type="Proteomes" id="UP001231362">
    <property type="component" value="Unassembled WGS sequence"/>
</dbReference>
<name>A0ABT9V9R1_9BACL</name>
<dbReference type="RefSeq" id="WP_307152115.1">
    <property type="nucleotide sequence ID" value="NZ_JAUSTU010000034.1"/>
</dbReference>
<gene>
    <name evidence="1" type="ORF">J2S07_004011</name>
</gene>
<evidence type="ECO:0000313" key="1">
    <source>
        <dbReference type="EMBL" id="MDQ0157664.1"/>
    </source>
</evidence>